<dbReference type="PANTHER" id="PTHR38600:SF1">
    <property type="entry name" value="TRANSCRIPTIONAL REGULATORY PROTEIN"/>
    <property type="match status" value="1"/>
</dbReference>
<organism evidence="2 3">
    <name type="scientific">Archangium gephyra</name>
    <dbReference type="NCBI Taxonomy" id="48"/>
    <lineage>
        <taxon>Bacteria</taxon>
        <taxon>Pseudomonadati</taxon>
        <taxon>Myxococcota</taxon>
        <taxon>Myxococcia</taxon>
        <taxon>Myxococcales</taxon>
        <taxon>Cystobacterineae</taxon>
        <taxon>Archangiaceae</taxon>
        <taxon>Archangium</taxon>
    </lineage>
</organism>
<dbReference type="InterPro" id="IPR011991">
    <property type="entry name" value="ArsR-like_HTH"/>
</dbReference>
<dbReference type="NCBIfam" id="NF033788">
    <property type="entry name" value="HTH_metalloreg"/>
    <property type="match status" value="1"/>
</dbReference>
<accession>A0A2W5VNM8</accession>
<evidence type="ECO:0000313" key="2">
    <source>
        <dbReference type="EMBL" id="PZR12041.1"/>
    </source>
</evidence>
<comment type="caution">
    <text evidence="2">The sequence shown here is derived from an EMBL/GenBank/DDBJ whole genome shotgun (WGS) entry which is preliminary data.</text>
</comment>
<dbReference type="EMBL" id="QFQP01000013">
    <property type="protein sequence ID" value="PZR12041.1"/>
    <property type="molecule type" value="Genomic_DNA"/>
</dbReference>
<gene>
    <name evidence="2" type="ORF">DI536_17120</name>
</gene>
<dbReference type="PROSITE" id="PS50987">
    <property type="entry name" value="HTH_ARSR_2"/>
    <property type="match status" value="1"/>
</dbReference>
<protein>
    <submittedName>
        <fullName evidence="2">Transcriptional regulator</fullName>
    </submittedName>
</protein>
<feature type="domain" description="HTH arsR-type" evidence="1">
    <location>
        <begin position="3"/>
        <end position="98"/>
    </location>
</feature>
<dbReference type="InterPro" id="IPR036390">
    <property type="entry name" value="WH_DNA-bd_sf"/>
</dbReference>
<dbReference type="GO" id="GO:0003700">
    <property type="term" value="F:DNA-binding transcription factor activity"/>
    <property type="evidence" value="ECO:0007669"/>
    <property type="project" value="InterPro"/>
</dbReference>
<sequence length="110" mass="12137">MSAGERLPKDAAPLFAALGDDTRLKLLTRLSATGHSSISELTARAGVTRQAVTKHLEILAEAGLVTSDWQGRERVWSLQPGRLDAAHGYLEQISKQWDGALERLRRFVDE</sequence>
<dbReference type="SMART" id="SM00418">
    <property type="entry name" value="HTH_ARSR"/>
    <property type="match status" value="1"/>
</dbReference>
<dbReference type="AlphaFoldDB" id="A0A2W5VNM8"/>
<dbReference type="CDD" id="cd00090">
    <property type="entry name" value="HTH_ARSR"/>
    <property type="match status" value="1"/>
</dbReference>
<dbReference type="SUPFAM" id="SSF46785">
    <property type="entry name" value="Winged helix' DNA-binding domain"/>
    <property type="match status" value="1"/>
</dbReference>
<evidence type="ECO:0000313" key="3">
    <source>
        <dbReference type="Proteomes" id="UP000249061"/>
    </source>
</evidence>
<dbReference type="Pfam" id="PF12840">
    <property type="entry name" value="HTH_20"/>
    <property type="match status" value="1"/>
</dbReference>
<dbReference type="InterPro" id="IPR036388">
    <property type="entry name" value="WH-like_DNA-bd_sf"/>
</dbReference>
<dbReference type="Proteomes" id="UP000249061">
    <property type="component" value="Unassembled WGS sequence"/>
</dbReference>
<dbReference type="Gene3D" id="1.10.10.10">
    <property type="entry name" value="Winged helix-like DNA-binding domain superfamily/Winged helix DNA-binding domain"/>
    <property type="match status" value="1"/>
</dbReference>
<proteinExistence type="predicted"/>
<reference evidence="2 3" key="1">
    <citation type="submission" date="2017-08" db="EMBL/GenBank/DDBJ databases">
        <title>Infants hospitalized years apart are colonized by the same room-sourced microbial strains.</title>
        <authorList>
            <person name="Brooks B."/>
            <person name="Olm M.R."/>
            <person name="Firek B.A."/>
            <person name="Baker R."/>
            <person name="Thomas B.C."/>
            <person name="Morowitz M.J."/>
            <person name="Banfield J.F."/>
        </authorList>
    </citation>
    <scope>NUCLEOTIDE SEQUENCE [LARGE SCALE GENOMIC DNA]</scope>
    <source>
        <strain evidence="2">S2_003_000_R2_14</strain>
    </source>
</reference>
<name>A0A2W5VNM8_9BACT</name>
<dbReference type="PANTHER" id="PTHR38600">
    <property type="entry name" value="TRANSCRIPTIONAL REGULATORY PROTEIN"/>
    <property type="match status" value="1"/>
</dbReference>
<dbReference type="InterPro" id="IPR001845">
    <property type="entry name" value="HTH_ArsR_DNA-bd_dom"/>
</dbReference>
<evidence type="ECO:0000259" key="1">
    <source>
        <dbReference type="PROSITE" id="PS50987"/>
    </source>
</evidence>
<dbReference type="PRINTS" id="PR00778">
    <property type="entry name" value="HTHARSR"/>
</dbReference>